<protein>
    <submittedName>
        <fullName evidence="1">Uncharacterized protein</fullName>
    </submittedName>
</protein>
<dbReference type="OrthoDB" id="3561275at2759"/>
<accession>A0A2J6SNJ1</accession>
<reference evidence="1 2" key="1">
    <citation type="submission" date="2016-04" db="EMBL/GenBank/DDBJ databases">
        <title>A degradative enzymes factory behind the ericoid mycorrhizal symbiosis.</title>
        <authorList>
            <consortium name="DOE Joint Genome Institute"/>
            <person name="Martino E."/>
            <person name="Morin E."/>
            <person name="Grelet G."/>
            <person name="Kuo A."/>
            <person name="Kohler A."/>
            <person name="Daghino S."/>
            <person name="Barry K."/>
            <person name="Choi C."/>
            <person name="Cichocki N."/>
            <person name="Clum A."/>
            <person name="Copeland A."/>
            <person name="Hainaut M."/>
            <person name="Haridas S."/>
            <person name="Labutti K."/>
            <person name="Lindquist E."/>
            <person name="Lipzen A."/>
            <person name="Khouja H.-R."/>
            <person name="Murat C."/>
            <person name="Ohm R."/>
            <person name="Olson A."/>
            <person name="Spatafora J."/>
            <person name="Veneault-Fourrey C."/>
            <person name="Henrissat B."/>
            <person name="Grigoriev I."/>
            <person name="Martin F."/>
            <person name="Perotto S."/>
        </authorList>
    </citation>
    <scope>NUCLEOTIDE SEQUENCE [LARGE SCALE GENOMIC DNA]</scope>
    <source>
        <strain evidence="1 2">E</strain>
    </source>
</reference>
<dbReference type="InParanoid" id="A0A2J6SNJ1"/>
<evidence type="ECO:0000313" key="1">
    <source>
        <dbReference type="EMBL" id="PMD52335.1"/>
    </source>
</evidence>
<name>A0A2J6SNJ1_9HELO</name>
<organism evidence="1 2">
    <name type="scientific">Hyaloscypha bicolor E</name>
    <dbReference type="NCBI Taxonomy" id="1095630"/>
    <lineage>
        <taxon>Eukaryota</taxon>
        <taxon>Fungi</taxon>
        <taxon>Dikarya</taxon>
        <taxon>Ascomycota</taxon>
        <taxon>Pezizomycotina</taxon>
        <taxon>Leotiomycetes</taxon>
        <taxon>Helotiales</taxon>
        <taxon>Hyaloscyphaceae</taxon>
        <taxon>Hyaloscypha</taxon>
        <taxon>Hyaloscypha bicolor</taxon>
    </lineage>
</organism>
<dbReference type="EMBL" id="KZ613912">
    <property type="protein sequence ID" value="PMD52335.1"/>
    <property type="molecule type" value="Genomic_DNA"/>
</dbReference>
<keyword evidence="2" id="KW-1185">Reference proteome</keyword>
<proteinExistence type="predicted"/>
<dbReference type="GeneID" id="36579466"/>
<evidence type="ECO:0000313" key="2">
    <source>
        <dbReference type="Proteomes" id="UP000235371"/>
    </source>
</evidence>
<gene>
    <name evidence="1" type="ORF">K444DRAFT_258833</name>
</gene>
<dbReference type="AlphaFoldDB" id="A0A2J6SNJ1"/>
<sequence>MANDRLCVQTKLSTVPALQIREGDWKEEEEWQVMNLREEWFWLAEEGSFLKEPRVPAYEVDKTFF</sequence>
<dbReference type="RefSeq" id="XP_024729239.1">
    <property type="nucleotide sequence ID" value="XM_024871384.1"/>
</dbReference>
<dbReference type="Proteomes" id="UP000235371">
    <property type="component" value="Unassembled WGS sequence"/>
</dbReference>